<feature type="transmembrane region" description="Helical" evidence="6">
    <location>
        <begin position="538"/>
        <end position="559"/>
    </location>
</feature>
<evidence type="ECO:0000256" key="5">
    <source>
        <dbReference type="ARBA" id="ARBA00023136"/>
    </source>
</evidence>
<protein>
    <recommendedName>
        <fullName evidence="7">ABC3 transporter permease C-terminal domain-containing protein</fullName>
    </recommendedName>
</protein>
<evidence type="ECO:0000313" key="8">
    <source>
        <dbReference type="EMBL" id="EHJ07014.1"/>
    </source>
</evidence>
<sequence>MKAHLLSKIIRSYFKSQRHIVIPFVIAISCLFMIEYILLSVIFNDYIQKINYLLVVFIVISNIFLAFLALVFISYANHFVMTYRKQEFSVYMMLGMRRKDLNSIVIIEMLIQFCLITLISIVGGYLFGALFFLIFQKLMGEQDVSLAAYPFNTTAMMITLIIIAITMVIVLVFNLIKIRFQSPMLQQRDTGQQTLSRWLSYILITIGSLLLVASYCIALQDHTTFDSFMKIWLLLLCVIVGTYTLFIGLSDRIILIFQKITSLFYHPKYFLVLIGLRQRLKVNAISLATIALLCTFLIVTLTMTMTTYRDIDNGMNKLLTNDYDVKLDSKQQSLAHSQHTAHLLLKDVKKHVNVDQPKIYQSSLFRSNFKFDNQLMIMQPKHNNYPANYIKFDDVIFGNKTVMVTVLTMQDYNKYHQPIDLKNNELGMITYVPLFKSKTEVSLNHHKYSIKPVTNNNLNIVLFQDSMAFIVKNDKQRHQILKYFNQSDNDISTTINFNTANHESISQATINQLEDKYKISIASKNEITMLWNNLSSGLIFMGGLVSIILMIGIFLMIYYKQVSEGYEDQKNYQIMQQVGLARDKIKPMIHSQIRWIFSIPMIMAIVHSVFALKIIHTVLIMIGISNINHLITSYIIVIIIVSLLYTLIYWLTSSIYVAMLKQYK</sequence>
<dbReference type="OrthoDB" id="1705903at2"/>
<feature type="transmembrane region" description="Helical" evidence="6">
    <location>
        <begin position="595"/>
        <end position="622"/>
    </location>
</feature>
<gene>
    <name evidence="8" type="ORF">SS7213T_11465</name>
</gene>
<keyword evidence="6" id="KW-0813">Transport</keyword>
<proteinExistence type="inferred from homology"/>
<dbReference type="InterPro" id="IPR003838">
    <property type="entry name" value="ABC3_permease_C"/>
</dbReference>
<feature type="transmembrane region" description="Helical" evidence="6">
    <location>
        <begin position="284"/>
        <end position="308"/>
    </location>
</feature>
<keyword evidence="2 6" id="KW-1003">Cell membrane</keyword>
<feature type="domain" description="ABC3 transporter permease C-terminal" evidence="7">
    <location>
        <begin position="62"/>
        <end position="182"/>
    </location>
</feature>
<dbReference type="Proteomes" id="UP000005413">
    <property type="component" value="Unassembled WGS sequence"/>
</dbReference>
<evidence type="ECO:0000256" key="2">
    <source>
        <dbReference type="ARBA" id="ARBA00022475"/>
    </source>
</evidence>
<feature type="transmembrane region" description="Helical" evidence="6">
    <location>
        <begin position="101"/>
        <end position="134"/>
    </location>
</feature>
<keyword evidence="3 6" id="KW-0812">Transmembrane</keyword>
<dbReference type="Pfam" id="PF02687">
    <property type="entry name" value="FtsX"/>
    <property type="match status" value="1"/>
</dbReference>
<name>G5JLC6_9STAP</name>
<reference evidence="8 9" key="1">
    <citation type="journal article" date="2012" name="BMC Genomics">
        <title>Comparative genomic analysis of the genus Staphylococcus including Staphylococcus aureus and its newly described sister species Staphylococcus simiae.</title>
        <authorList>
            <person name="Suzuki H."/>
            <person name="Lefebure T."/>
            <person name="Pavinski Bitar P."/>
            <person name="Stanhope M.J."/>
        </authorList>
    </citation>
    <scope>NUCLEOTIDE SEQUENCE [LARGE SCALE GENOMIC DNA]</scope>
    <source>
        <strain evidence="8 9">CCM 7213</strain>
    </source>
</reference>
<accession>G5JLC6</accession>
<comment type="subcellular location">
    <subcellularLocation>
        <location evidence="1 6">Cell membrane</location>
        <topology evidence="1 6">Multi-pass membrane protein</topology>
    </subcellularLocation>
</comment>
<dbReference type="EMBL" id="AEUN01000512">
    <property type="protein sequence ID" value="EHJ07014.1"/>
    <property type="molecule type" value="Genomic_DNA"/>
</dbReference>
<dbReference type="PROSITE" id="PS51257">
    <property type="entry name" value="PROKAR_LIPOPROTEIN"/>
    <property type="match status" value="1"/>
</dbReference>
<dbReference type="InterPro" id="IPR052536">
    <property type="entry name" value="ABC-4_Integral_Memb_Prot"/>
</dbReference>
<dbReference type="RefSeq" id="WP_002464976.1">
    <property type="nucleotide sequence ID" value="NZ_AEUN01000512.1"/>
</dbReference>
<dbReference type="PIRSF" id="PIRSF018968">
    <property type="entry name" value="ABC_permease_BceB"/>
    <property type="match status" value="1"/>
</dbReference>
<dbReference type="PANTHER" id="PTHR46795">
    <property type="entry name" value="ABC TRANSPORTER PERMEASE-RELATED-RELATED"/>
    <property type="match status" value="1"/>
</dbReference>
<feature type="transmembrane region" description="Helical" evidence="6">
    <location>
        <begin position="55"/>
        <end position="80"/>
    </location>
</feature>
<dbReference type="AlphaFoldDB" id="G5JLC6"/>
<evidence type="ECO:0000256" key="3">
    <source>
        <dbReference type="ARBA" id="ARBA00022692"/>
    </source>
</evidence>
<dbReference type="GO" id="GO:0005886">
    <property type="term" value="C:plasma membrane"/>
    <property type="evidence" value="ECO:0007669"/>
    <property type="project" value="UniProtKB-SubCell"/>
</dbReference>
<organism evidence="8 9">
    <name type="scientific">Staphylococcus simiae CCM 7213 = CCUG 51256</name>
    <dbReference type="NCBI Taxonomy" id="911238"/>
    <lineage>
        <taxon>Bacteria</taxon>
        <taxon>Bacillati</taxon>
        <taxon>Bacillota</taxon>
        <taxon>Bacilli</taxon>
        <taxon>Bacillales</taxon>
        <taxon>Staphylococcaceae</taxon>
        <taxon>Staphylococcus</taxon>
    </lineage>
</organism>
<feature type="transmembrane region" description="Helical" evidence="6">
    <location>
        <begin position="231"/>
        <end position="249"/>
    </location>
</feature>
<keyword evidence="5 6" id="KW-0472">Membrane</keyword>
<dbReference type="PANTHER" id="PTHR46795:SF3">
    <property type="entry name" value="ABC TRANSPORTER PERMEASE"/>
    <property type="match status" value="1"/>
</dbReference>
<dbReference type="PATRIC" id="fig|911238.3.peg.2026"/>
<evidence type="ECO:0000256" key="1">
    <source>
        <dbReference type="ARBA" id="ARBA00004651"/>
    </source>
</evidence>
<feature type="transmembrane region" description="Helical" evidence="6">
    <location>
        <begin position="20"/>
        <end position="43"/>
    </location>
</feature>
<evidence type="ECO:0000256" key="6">
    <source>
        <dbReference type="PIRNR" id="PIRNR018968"/>
    </source>
</evidence>
<feature type="transmembrane region" description="Helical" evidence="6">
    <location>
        <begin position="154"/>
        <end position="177"/>
    </location>
</feature>
<comment type="similarity">
    <text evidence="6">Belongs to the ABC-4 integral membrane protein family.</text>
</comment>
<evidence type="ECO:0000259" key="7">
    <source>
        <dbReference type="Pfam" id="PF02687"/>
    </source>
</evidence>
<comment type="caution">
    <text evidence="8">The sequence shown here is derived from an EMBL/GenBank/DDBJ whole genome shotgun (WGS) entry which is preliminary data.</text>
</comment>
<keyword evidence="4 6" id="KW-1133">Transmembrane helix</keyword>
<evidence type="ECO:0000313" key="9">
    <source>
        <dbReference type="Proteomes" id="UP000005413"/>
    </source>
</evidence>
<feature type="transmembrane region" description="Helical" evidence="6">
    <location>
        <begin position="634"/>
        <end position="659"/>
    </location>
</feature>
<keyword evidence="9" id="KW-1185">Reference proteome</keyword>
<feature type="transmembrane region" description="Helical" evidence="6">
    <location>
        <begin position="198"/>
        <end position="219"/>
    </location>
</feature>
<evidence type="ECO:0000256" key="4">
    <source>
        <dbReference type="ARBA" id="ARBA00022989"/>
    </source>
</evidence>
<dbReference type="InterPro" id="IPR027022">
    <property type="entry name" value="ABC_permease_BceB-typ"/>
</dbReference>